<evidence type="ECO:0000313" key="2">
    <source>
        <dbReference type="Proteomes" id="UP000230719"/>
    </source>
</evidence>
<dbReference type="InterPro" id="IPR000119">
    <property type="entry name" value="Hist_DNA-bd"/>
</dbReference>
<dbReference type="InterPro" id="IPR010992">
    <property type="entry name" value="IHF-like_DNA-bd_dom_sf"/>
</dbReference>
<comment type="caution">
    <text evidence="1">The sequence shown here is derived from an EMBL/GenBank/DDBJ whole genome shotgun (WGS) entry which is preliminary data.</text>
</comment>
<evidence type="ECO:0000313" key="1">
    <source>
        <dbReference type="EMBL" id="PIM92311.1"/>
    </source>
</evidence>
<evidence type="ECO:0008006" key="3">
    <source>
        <dbReference type="Google" id="ProtNLM"/>
    </source>
</evidence>
<dbReference type="EMBL" id="NPND01000009">
    <property type="protein sequence ID" value="PIM92311.1"/>
    <property type="molecule type" value="Genomic_DNA"/>
</dbReference>
<dbReference type="Proteomes" id="UP000230719">
    <property type="component" value="Unassembled WGS sequence"/>
</dbReference>
<dbReference type="AlphaFoldDB" id="A0A2G9FP22"/>
<reference evidence="1 2" key="1">
    <citation type="submission" date="2017-08" db="EMBL/GenBank/DDBJ databases">
        <title>Analysis of Fusobacterium persistence and antibiotic response in human colorectal.</title>
        <authorList>
            <person name="Bullman S."/>
        </authorList>
    </citation>
    <scope>NUCLEOTIDE SEQUENCE [LARGE SCALE GENOMIC DNA]</scope>
    <source>
        <strain evidence="1 2">P2_CP</strain>
    </source>
</reference>
<sequence>MSEMSNIKKGIKGFNTFLKNFMKISNTSEKRARILIENFGEAIKETLLTEEIIRIKKFGSFLLTERKEWIGTLPGSGGKKRVKFSATKTLRFKFPRDVRKKLLEDIEKMGGEKNEKN</sequence>
<dbReference type="SUPFAM" id="SSF47729">
    <property type="entry name" value="IHF-like DNA-binding proteins"/>
    <property type="match status" value="1"/>
</dbReference>
<gene>
    <name evidence="1" type="ORF">CI114_04145</name>
</gene>
<dbReference type="GO" id="GO:0003677">
    <property type="term" value="F:DNA binding"/>
    <property type="evidence" value="ECO:0007669"/>
    <property type="project" value="InterPro"/>
</dbReference>
<dbReference type="Gene3D" id="4.10.520.10">
    <property type="entry name" value="IHF-like DNA-binding proteins"/>
    <property type="match status" value="1"/>
</dbReference>
<dbReference type="GO" id="GO:0030527">
    <property type="term" value="F:structural constituent of chromatin"/>
    <property type="evidence" value="ECO:0007669"/>
    <property type="project" value="InterPro"/>
</dbReference>
<organism evidence="1 2">
    <name type="scientific">Fusobacterium animalis</name>
    <dbReference type="NCBI Taxonomy" id="76859"/>
    <lineage>
        <taxon>Bacteria</taxon>
        <taxon>Fusobacteriati</taxon>
        <taxon>Fusobacteriota</taxon>
        <taxon>Fusobacteriia</taxon>
        <taxon>Fusobacteriales</taxon>
        <taxon>Fusobacteriaceae</taxon>
        <taxon>Fusobacterium</taxon>
    </lineage>
</organism>
<accession>A0A2G9FP22</accession>
<dbReference type="Pfam" id="PF00216">
    <property type="entry name" value="Bac_DNA_binding"/>
    <property type="match status" value="1"/>
</dbReference>
<proteinExistence type="predicted"/>
<protein>
    <recommendedName>
        <fullName evidence="3">HU family DNA-binding protein</fullName>
    </recommendedName>
</protein>
<name>A0A2G9FP22_9FUSO</name>